<dbReference type="InterPro" id="IPR016187">
    <property type="entry name" value="CTDL_fold"/>
</dbReference>
<dbReference type="Pfam" id="PF08308">
    <property type="entry name" value="PEGA"/>
    <property type="match status" value="1"/>
</dbReference>
<dbReference type="GO" id="GO:0120147">
    <property type="term" value="F:formylglycine-generating oxidase activity"/>
    <property type="evidence" value="ECO:0007669"/>
    <property type="project" value="TreeGrafter"/>
</dbReference>
<evidence type="ECO:0000313" key="5">
    <source>
        <dbReference type="EMBL" id="OCH72132.1"/>
    </source>
</evidence>
<evidence type="ECO:0000259" key="3">
    <source>
        <dbReference type="Pfam" id="PF03781"/>
    </source>
</evidence>
<protein>
    <recommendedName>
        <fullName evidence="7">NirV</fullName>
    </recommendedName>
</protein>
<dbReference type="Pfam" id="PF03781">
    <property type="entry name" value="FGE-sulfatase"/>
    <property type="match status" value="1"/>
</dbReference>
<comment type="caution">
    <text evidence="5">The sequence shown here is derived from an EMBL/GenBank/DDBJ whole genome shotgun (WGS) entry which is preliminary data.</text>
</comment>
<reference evidence="6" key="1">
    <citation type="submission" date="2016-06" db="EMBL/GenBank/DDBJ databases">
        <authorList>
            <person name="Hehemann J.-H."/>
            <person name="Arevalo P."/>
            <person name="Datta M.S."/>
            <person name="Polz M.F."/>
        </authorList>
    </citation>
    <scope>NUCLEOTIDE SEQUENCE [LARGE SCALE GENOMIC DNA]</scope>
    <source>
        <strain evidence="6">9CSC122</strain>
    </source>
</reference>
<evidence type="ECO:0008006" key="7">
    <source>
        <dbReference type="Google" id="ProtNLM"/>
    </source>
</evidence>
<dbReference type="InterPro" id="IPR051043">
    <property type="entry name" value="Sulfatase_Mod_Factor_Kinase"/>
</dbReference>
<organism evidence="5 6">
    <name type="scientific">Vibrio genomosp. F10</name>
    <dbReference type="NCBI Taxonomy" id="723171"/>
    <lineage>
        <taxon>Bacteria</taxon>
        <taxon>Pseudomonadati</taxon>
        <taxon>Pseudomonadota</taxon>
        <taxon>Gammaproteobacteria</taxon>
        <taxon>Vibrionales</taxon>
        <taxon>Vibrionaceae</taxon>
        <taxon>Vibrio</taxon>
    </lineage>
</organism>
<dbReference type="InterPro" id="IPR042095">
    <property type="entry name" value="SUMF_sf"/>
</dbReference>
<name>A0A1B9QV05_9VIBR</name>
<dbReference type="InterPro" id="IPR005532">
    <property type="entry name" value="SUMF_dom"/>
</dbReference>
<sequence>MRRGLPALLLALAPGLVATSTIAEDVPTSVLAIDDALFTKHTELSNAQKDSDTQQQVVETHEQQLSDTNKQAKKLDRSLAKAKSNLERDYNRMIDEPELDLTSSQEKYQNAWASVKQNQILRLNAEQALQEQQSILTQKKAIVAKLEEDITHLDHSKLRARADRLKSELRQSGSQNVSFTNVCSATMTIEQCDKQTVDLALQKSVNQFRTALVSKTSEETLIKQNLDKVSLNIHVLKHSTIESGFYDGKRYRTIMDVELDARPTEVTACTLLNLDAKFCFAPGQYSESTVKQKETAWVTLIVRSNQHNDRVVVNGVKYGSTPVEIMLPVGSHMVSVAKEGYSSFNQELKISSDHQLRAVLHENQNELKAGHVFADALANEGVAPNLVTFVPGTYLIGEHGSKQYHLDHAFAIGATPTTVNQFTRFIESTNYQTDAELTKVCTTITSSEITPIPDSYWRNPGFKQYANSPVVCVSQNDANAYTRWLSEQTGYRYRLPTEEEWEIAARAGAQTNYWWGDKFKPGEANTGWSGTPWSNTSTSPVSAFKPNSMGLYDMVGNVWEWTGDRRGMSKGGAWSFSPAMASSHERLFVAPSSASNYVGFRIIRDIN</sequence>
<proteinExistence type="predicted"/>
<dbReference type="RefSeq" id="WP_065577397.1">
    <property type="nucleotide sequence ID" value="NZ_JBNGCH010000922.1"/>
</dbReference>
<keyword evidence="6" id="KW-1185">Reference proteome</keyword>
<evidence type="ECO:0000313" key="6">
    <source>
        <dbReference type="Proteomes" id="UP000093173"/>
    </source>
</evidence>
<evidence type="ECO:0000259" key="4">
    <source>
        <dbReference type="Pfam" id="PF08308"/>
    </source>
</evidence>
<feature type="domain" description="Sulfatase-modifying factor enzyme-like" evidence="3">
    <location>
        <begin position="398"/>
        <end position="604"/>
    </location>
</feature>
<evidence type="ECO:0000256" key="2">
    <source>
        <dbReference type="SAM" id="SignalP"/>
    </source>
</evidence>
<feature type="domain" description="PEGA" evidence="4">
    <location>
        <begin position="297"/>
        <end position="359"/>
    </location>
</feature>
<dbReference type="PANTHER" id="PTHR23150">
    <property type="entry name" value="SULFATASE MODIFYING FACTOR 1, 2"/>
    <property type="match status" value="1"/>
</dbReference>
<dbReference type="EMBL" id="MAJZ01000922">
    <property type="protein sequence ID" value="OCH72132.1"/>
    <property type="molecule type" value="Genomic_DNA"/>
</dbReference>
<feature type="signal peptide" evidence="2">
    <location>
        <begin position="1"/>
        <end position="23"/>
    </location>
</feature>
<dbReference type="Gene3D" id="3.90.1580.10">
    <property type="entry name" value="paralog of FGE (formylglycine-generating enzyme)"/>
    <property type="match status" value="1"/>
</dbReference>
<dbReference type="AlphaFoldDB" id="A0A1B9QV05"/>
<dbReference type="SUPFAM" id="SSF56436">
    <property type="entry name" value="C-type lectin-like"/>
    <property type="match status" value="1"/>
</dbReference>
<keyword evidence="2" id="KW-0732">Signal</keyword>
<dbReference type="PANTHER" id="PTHR23150:SF19">
    <property type="entry name" value="FORMYLGLYCINE-GENERATING ENZYME"/>
    <property type="match status" value="1"/>
</dbReference>
<dbReference type="Proteomes" id="UP000093173">
    <property type="component" value="Unassembled WGS sequence"/>
</dbReference>
<accession>A0A1B9QV05</accession>
<evidence type="ECO:0000256" key="1">
    <source>
        <dbReference type="SAM" id="MobiDB-lite"/>
    </source>
</evidence>
<feature type="region of interest" description="Disordered" evidence="1">
    <location>
        <begin position="46"/>
        <end position="75"/>
    </location>
</feature>
<feature type="chain" id="PRO_5008634600" description="NirV" evidence="2">
    <location>
        <begin position="24"/>
        <end position="607"/>
    </location>
</feature>
<gene>
    <name evidence="5" type="ORF">A6E14_03300</name>
</gene>
<dbReference type="InterPro" id="IPR013229">
    <property type="entry name" value="PEGA"/>
</dbReference>